<keyword evidence="1" id="KW-0472">Membrane</keyword>
<dbReference type="Proteomes" id="UP000193411">
    <property type="component" value="Unassembled WGS sequence"/>
</dbReference>
<organism evidence="2 3">
    <name type="scientific">Catenaria anguillulae PL171</name>
    <dbReference type="NCBI Taxonomy" id="765915"/>
    <lineage>
        <taxon>Eukaryota</taxon>
        <taxon>Fungi</taxon>
        <taxon>Fungi incertae sedis</taxon>
        <taxon>Blastocladiomycota</taxon>
        <taxon>Blastocladiomycetes</taxon>
        <taxon>Blastocladiales</taxon>
        <taxon>Catenariaceae</taxon>
        <taxon>Catenaria</taxon>
    </lineage>
</organism>
<evidence type="ECO:0000256" key="1">
    <source>
        <dbReference type="SAM" id="Phobius"/>
    </source>
</evidence>
<keyword evidence="3" id="KW-1185">Reference proteome</keyword>
<evidence type="ECO:0000313" key="3">
    <source>
        <dbReference type="Proteomes" id="UP000193411"/>
    </source>
</evidence>
<dbReference type="AlphaFoldDB" id="A0A1Y2HI65"/>
<keyword evidence="1" id="KW-0812">Transmembrane</keyword>
<comment type="caution">
    <text evidence="2">The sequence shown here is derived from an EMBL/GenBank/DDBJ whole genome shotgun (WGS) entry which is preliminary data.</text>
</comment>
<protein>
    <submittedName>
        <fullName evidence="2">Uncharacterized protein</fullName>
    </submittedName>
</protein>
<feature type="transmembrane region" description="Helical" evidence="1">
    <location>
        <begin position="61"/>
        <end position="80"/>
    </location>
</feature>
<accession>A0A1Y2HI65</accession>
<sequence length="99" mass="11792">MSSRGSATPLMYHRWRTHCDARQFDREQHCEQLCWPLTFAAHALPHTIDPMMFRRQPAQMWSPQPIFATVVLTAVMFVLYERCEFERWLDSCRPTTKCT</sequence>
<dbReference type="EMBL" id="MCFL01000029">
    <property type="protein sequence ID" value="ORZ34307.1"/>
    <property type="molecule type" value="Genomic_DNA"/>
</dbReference>
<reference evidence="2 3" key="1">
    <citation type="submission" date="2016-07" db="EMBL/GenBank/DDBJ databases">
        <title>Pervasive Adenine N6-methylation of Active Genes in Fungi.</title>
        <authorList>
            <consortium name="DOE Joint Genome Institute"/>
            <person name="Mondo S.J."/>
            <person name="Dannebaum R.O."/>
            <person name="Kuo R.C."/>
            <person name="Labutti K."/>
            <person name="Haridas S."/>
            <person name="Kuo A."/>
            <person name="Salamov A."/>
            <person name="Ahrendt S.R."/>
            <person name="Lipzen A."/>
            <person name="Sullivan W."/>
            <person name="Andreopoulos W.B."/>
            <person name="Clum A."/>
            <person name="Lindquist E."/>
            <person name="Daum C."/>
            <person name="Ramamoorthy G.K."/>
            <person name="Gryganskyi A."/>
            <person name="Culley D."/>
            <person name="Magnuson J.K."/>
            <person name="James T.Y."/>
            <person name="O'Malley M.A."/>
            <person name="Stajich J.E."/>
            <person name="Spatafora J.W."/>
            <person name="Visel A."/>
            <person name="Grigoriev I.V."/>
        </authorList>
    </citation>
    <scope>NUCLEOTIDE SEQUENCE [LARGE SCALE GENOMIC DNA]</scope>
    <source>
        <strain evidence="2 3">PL171</strain>
    </source>
</reference>
<keyword evidence="1" id="KW-1133">Transmembrane helix</keyword>
<evidence type="ECO:0000313" key="2">
    <source>
        <dbReference type="EMBL" id="ORZ34307.1"/>
    </source>
</evidence>
<name>A0A1Y2HI65_9FUNG</name>
<gene>
    <name evidence="2" type="ORF">BCR44DRAFT_296912</name>
</gene>
<proteinExistence type="predicted"/>